<organism evidence="2">
    <name type="scientific">Phenylobacterium glaciei</name>
    <dbReference type="NCBI Taxonomy" id="2803784"/>
    <lineage>
        <taxon>Bacteria</taxon>
        <taxon>Pseudomonadati</taxon>
        <taxon>Pseudomonadota</taxon>
        <taxon>Alphaproteobacteria</taxon>
        <taxon>Caulobacterales</taxon>
        <taxon>Caulobacteraceae</taxon>
        <taxon>Phenylobacterium</taxon>
    </lineage>
</organism>
<reference evidence="2" key="1">
    <citation type="submission" date="2021-01" db="EMBL/GenBank/DDBJ databases">
        <title>Genome sequence of Phenylobacterium sp. 20VBR1 isolated from a valley glaceir, Ny-Alesund, Svalbard.</title>
        <authorList>
            <person name="Thomas F.A."/>
            <person name="Krishnan K.P."/>
            <person name="Sinha R.K."/>
        </authorList>
    </citation>
    <scope>NUCLEOTIDE SEQUENCE</scope>
    <source>
        <strain evidence="2">20VBR1</strain>
    </source>
</reference>
<evidence type="ECO:0000313" key="2">
    <source>
        <dbReference type="EMBL" id="QQZ49953.1"/>
    </source>
</evidence>
<evidence type="ECO:0000256" key="1">
    <source>
        <dbReference type="SAM" id="MobiDB-lite"/>
    </source>
</evidence>
<accession>A0A974S8U5</accession>
<proteinExistence type="predicted"/>
<dbReference type="EMBL" id="CP068570">
    <property type="protein sequence ID" value="QQZ49953.1"/>
    <property type="molecule type" value="Genomic_DNA"/>
</dbReference>
<gene>
    <name evidence="2" type="ORF">JKL49_25200</name>
</gene>
<sequence>MGGAIQGGAKGGAGIFLSGGADNHLTIGGGVVSAKSYLAILGSDGDDAVDNSGRVIGEIGLGGGANSFTNRAAGVVESARVIALNGGTFANAGVVSPNGTGVLATTALLGPSPKAPPAPCRSTPVTRPGPPTASTSRGPRPWPARCCLSPTTCWT</sequence>
<evidence type="ECO:0008006" key="3">
    <source>
        <dbReference type="Google" id="ProtNLM"/>
    </source>
</evidence>
<protein>
    <recommendedName>
        <fullName evidence="3">Autotransporter domain-containing protein</fullName>
    </recommendedName>
</protein>
<dbReference type="AlphaFoldDB" id="A0A974S8U5"/>
<feature type="region of interest" description="Disordered" evidence="1">
    <location>
        <begin position="110"/>
        <end position="143"/>
    </location>
</feature>
<name>A0A974S8U5_9CAUL</name>